<evidence type="ECO:0000256" key="2">
    <source>
        <dbReference type="ARBA" id="ARBA00004496"/>
    </source>
</evidence>
<proteinExistence type="inferred from homology"/>
<dbReference type="FunFam" id="3.30.420.40:FF:000004">
    <property type="entry name" value="Molecular chaperone DnaK"/>
    <property type="match status" value="2"/>
</dbReference>
<dbReference type="HAMAP" id="MF_00332">
    <property type="entry name" value="DnaK"/>
    <property type="match status" value="2"/>
</dbReference>
<evidence type="ECO:0000256" key="13">
    <source>
        <dbReference type="ARBA" id="ARBA00022927"/>
    </source>
</evidence>
<keyword evidence="18" id="KW-0175">Coiled coil</keyword>
<dbReference type="GO" id="GO:0005524">
    <property type="term" value="F:ATP binding"/>
    <property type="evidence" value="ECO:0007669"/>
    <property type="project" value="UniProtKB-KW"/>
</dbReference>
<evidence type="ECO:0000256" key="14">
    <source>
        <dbReference type="ARBA" id="ARBA00023006"/>
    </source>
</evidence>
<keyword evidence="14" id="KW-0072">Autophagy</keyword>
<dbReference type="NCBIfam" id="NF001413">
    <property type="entry name" value="PRK00290.1"/>
    <property type="match status" value="2"/>
</dbReference>
<dbReference type="PANTHER" id="PTHR19375">
    <property type="entry name" value="HEAT SHOCK PROTEIN 70KDA"/>
    <property type="match status" value="1"/>
</dbReference>
<dbReference type="GO" id="GO:0051082">
    <property type="term" value="F:unfolded protein binding"/>
    <property type="evidence" value="ECO:0007669"/>
    <property type="project" value="InterPro"/>
</dbReference>
<dbReference type="PROSITE" id="PS00329">
    <property type="entry name" value="HSP70_2"/>
    <property type="match status" value="2"/>
</dbReference>
<evidence type="ECO:0000256" key="18">
    <source>
        <dbReference type="SAM" id="Coils"/>
    </source>
</evidence>
<dbReference type="STRING" id="3750.A0A498HWF0"/>
<dbReference type="Pfam" id="PF00012">
    <property type="entry name" value="HSP70"/>
    <property type="match status" value="2"/>
</dbReference>
<dbReference type="GO" id="GO:0015031">
    <property type="term" value="P:protein transport"/>
    <property type="evidence" value="ECO:0007669"/>
    <property type="project" value="UniProtKB-KW"/>
</dbReference>
<dbReference type="GO" id="GO:0140662">
    <property type="term" value="F:ATP-dependent protein folding chaperone"/>
    <property type="evidence" value="ECO:0007669"/>
    <property type="project" value="InterPro"/>
</dbReference>
<dbReference type="PROSITE" id="PS00297">
    <property type="entry name" value="HSP70_1"/>
    <property type="match status" value="2"/>
</dbReference>
<evidence type="ECO:0000256" key="19">
    <source>
        <dbReference type="SAM" id="MobiDB-lite"/>
    </source>
</evidence>
<dbReference type="InterPro" id="IPR042527">
    <property type="entry name" value="Atg5_UblA_dom_sf"/>
</dbReference>
<evidence type="ECO:0000256" key="12">
    <source>
        <dbReference type="ARBA" id="ARBA00022843"/>
    </source>
</evidence>
<dbReference type="Pfam" id="PF20637">
    <property type="entry name" value="ATG5_HBR"/>
    <property type="match status" value="1"/>
</dbReference>
<dbReference type="GO" id="GO:0009408">
    <property type="term" value="P:response to heat"/>
    <property type="evidence" value="ECO:0007669"/>
    <property type="project" value="UniProtKB-ARBA"/>
</dbReference>
<dbReference type="Gene3D" id="3.10.20.620">
    <property type="match status" value="1"/>
</dbReference>
<dbReference type="PRINTS" id="PR00301">
    <property type="entry name" value="HEATSHOCK70"/>
</dbReference>
<keyword evidence="15" id="KW-0346">Stress response</keyword>
<feature type="transmembrane region" description="Helical" evidence="20">
    <location>
        <begin position="1765"/>
        <end position="1787"/>
    </location>
</feature>
<dbReference type="NCBIfam" id="TIGR02350">
    <property type="entry name" value="prok_dnaK"/>
    <property type="match status" value="2"/>
</dbReference>
<dbReference type="InterPro" id="IPR043129">
    <property type="entry name" value="ATPase_NBD"/>
</dbReference>
<dbReference type="Gene3D" id="3.10.20.90">
    <property type="entry name" value="Phosphatidylinositol 3-kinase Catalytic Subunit, Chain A, domain 1"/>
    <property type="match status" value="1"/>
</dbReference>
<evidence type="ECO:0000256" key="16">
    <source>
        <dbReference type="ARBA" id="ARBA00063412"/>
    </source>
</evidence>
<dbReference type="GO" id="GO:0009570">
    <property type="term" value="C:chloroplast stroma"/>
    <property type="evidence" value="ECO:0007669"/>
    <property type="project" value="UniProtKB-SubCell"/>
</dbReference>
<evidence type="ECO:0000256" key="9">
    <source>
        <dbReference type="ARBA" id="ARBA00022640"/>
    </source>
</evidence>
<evidence type="ECO:0000256" key="5">
    <source>
        <dbReference type="ARBA" id="ARBA00022448"/>
    </source>
</evidence>
<evidence type="ECO:0000256" key="4">
    <source>
        <dbReference type="ARBA" id="ARBA00015616"/>
    </source>
</evidence>
<organism evidence="24 25">
    <name type="scientific">Malus domestica</name>
    <name type="common">Apple</name>
    <name type="synonym">Pyrus malus</name>
    <dbReference type="NCBI Taxonomy" id="3750"/>
    <lineage>
        <taxon>Eukaryota</taxon>
        <taxon>Viridiplantae</taxon>
        <taxon>Streptophyta</taxon>
        <taxon>Embryophyta</taxon>
        <taxon>Tracheophyta</taxon>
        <taxon>Spermatophyta</taxon>
        <taxon>Magnoliopsida</taxon>
        <taxon>eudicotyledons</taxon>
        <taxon>Gunneridae</taxon>
        <taxon>Pentapetalae</taxon>
        <taxon>rosids</taxon>
        <taxon>fabids</taxon>
        <taxon>Rosales</taxon>
        <taxon>Rosaceae</taxon>
        <taxon>Amygdaloideae</taxon>
        <taxon>Maleae</taxon>
        <taxon>Malus</taxon>
    </lineage>
</organism>
<dbReference type="Pfam" id="PF04106">
    <property type="entry name" value="ATG5_UblB"/>
    <property type="match status" value="1"/>
</dbReference>
<dbReference type="FunFam" id="2.60.34.10:FF:000008">
    <property type="entry name" value="Stromal 70 kDa heat shock-related protein"/>
    <property type="match status" value="1"/>
</dbReference>
<dbReference type="Gene3D" id="2.60.34.10">
    <property type="entry name" value="Substrate Binding Domain Of DNAk, Chain A, domain 1"/>
    <property type="match status" value="2"/>
</dbReference>
<protein>
    <recommendedName>
        <fullName evidence="4">Autophagy protein 5</fullName>
    </recommendedName>
    <alternativeName>
        <fullName evidence="17">Heat shock 70 kDa protein, mitochondrial</fullName>
    </alternativeName>
</protein>
<feature type="region of interest" description="Disordered" evidence="19">
    <location>
        <begin position="649"/>
        <end position="687"/>
    </location>
</feature>
<keyword evidence="13" id="KW-0653">Protein transport</keyword>
<dbReference type="FunFam" id="1.10.246.190:FF:000002">
    <property type="entry name" value="Autophagy protein 5"/>
    <property type="match status" value="1"/>
</dbReference>
<dbReference type="InterPro" id="IPR013126">
    <property type="entry name" value="Hsp_70_fam"/>
</dbReference>
<dbReference type="FunFam" id="3.10.20.90:FF:000370">
    <property type="entry name" value="Autophagy protein 5"/>
    <property type="match status" value="1"/>
</dbReference>
<dbReference type="InterPro" id="IPR012725">
    <property type="entry name" value="Chaperone_DnaK"/>
</dbReference>
<reference evidence="24 25" key="1">
    <citation type="submission" date="2018-10" db="EMBL/GenBank/DDBJ databases">
        <title>A high-quality apple genome assembly.</title>
        <authorList>
            <person name="Hu J."/>
        </authorList>
    </citation>
    <scope>NUCLEOTIDE SEQUENCE [LARGE SCALE GENOMIC DNA]</scope>
    <source>
        <strain evidence="25">cv. HFTH1</strain>
        <tissue evidence="24">Young leaf</tissue>
    </source>
</reference>
<evidence type="ECO:0000256" key="8">
    <source>
        <dbReference type="ARBA" id="ARBA00022528"/>
    </source>
</evidence>
<evidence type="ECO:0000256" key="11">
    <source>
        <dbReference type="ARBA" id="ARBA00022840"/>
    </source>
</evidence>
<feature type="region of interest" description="Disordered" evidence="19">
    <location>
        <begin position="1337"/>
        <end position="1373"/>
    </location>
</feature>
<dbReference type="Gene3D" id="3.30.420.40">
    <property type="match status" value="4"/>
</dbReference>
<evidence type="ECO:0000259" key="22">
    <source>
        <dbReference type="Pfam" id="PF20637"/>
    </source>
</evidence>
<dbReference type="InterPro" id="IPR042526">
    <property type="entry name" value="Atg5_HR"/>
</dbReference>
<dbReference type="Gene3D" id="1.10.246.190">
    <property type="entry name" value="Autophagy protein Apg5, helix rich domain"/>
    <property type="match status" value="1"/>
</dbReference>
<keyword evidence="11" id="KW-0067">ATP-binding</keyword>
<accession>A0A498HWF0</accession>
<evidence type="ECO:0000256" key="7">
    <source>
        <dbReference type="ARBA" id="ARBA00022499"/>
    </source>
</evidence>
<dbReference type="InterPro" id="IPR029048">
    <property type="entry name" value="HSP70_C_sf"/>
</dbReference>
<keyword evidence="10" id="KW-0547">Nucleotide-binding</keyword>
<keyword evidence="6" id="KW-0963">Cytoplasm</keyword>
<keyword evidence="20" id="KW-0812">Transmembrane</keyword>
<comment type="caution">
    <text evidence="24">The sequence shown here is derived from an EMBL/GenBank/DDBJ whole genome shotgun (WGS) entry which is preliminary data.</text>
</comment>
<evidence type="ECO:0000256" key="3">
    <source>
        <dbReference type="ARBA" id="ARBA00006910"/>
    </source>
</evidence>
<dbReference type="Gene3D" id="1.20.1270.10">
    <property type="match status" value="2"/>
</dbReference>
<evidence type="ECO:0000313" key="25">
    <source>
        <dbReference type="Proteomes" id="UP000290289"/>
    </source>
</evidence>
<feature type="domain" description="Autophagy protein ATG5 UblA" evidence="23">
    <location>
        <begin position="1385"/>
        <end position="1478"/>
    </location>
</feature>
<dbReference type="FunFam" id="2.60.34.10:FF:000014">
    <property type="entry name" value="Chaperone protein DnaK HSP70"/>
    <property type="match status" value="1"/>
</dbReference>
<name>A0A498HWF0_MALDO</name>
<dbReference type="InterPro" id="IPR018181">
    <property type="entry name" value="Heat_shock_70_CS"/>
</dbReference>
<dbReference type="SUPFAM" id="SSF100920">
    <property type="entry name" value="Heat shock protein 70kD (HSP70), peptide-binding domain"/>
    <property type="match status" value="2"/>
</dbReference>
<keyword evidence="12" id="KW-0832">Ubl conjugation</keyword>
<evidence type="ECO:0000256" key="1">
    <source>
        <dbReference type="ARBA" id="ARBA00004470"/>
    </source>
</evidence>
<feature type="domain" description="Autophagy protein ATG5 alpha-helical bundle region" evidence="22">
    <location>
        <begin position="1492"/>
        <end position="1548"/>
    </location>
</feature>
<dbReference type="Pfam" id="PF20638">
    <property type="entry name" value="ATG5_UblA"/>
    <property type="match status" value="1"/>
</dbReference>
<dbReference type="GO" id="GO:0006914">
    <property type="term" value="P:autophagy"/>
    <property type="evidence" value="ECO:0007669"/>
    <property type="project" value="UniProtKB-KW"/>
</dbReference>
<dbReference type="InterPro" id="IPR048318">
    <property type="entry name" value="ATG5_UblB"/>
</dbReference>
<evidence type="ECO:0000259" key="23">
    <source>
        <dbReference type="Pfam" id="PF20638"/>
    </source>
</evidence>
<keyword evidence="20" id="KW-0472">Membrane</keyword>
<dbReference type="EMBL" id="RDQH01000341">
    <property type="protein sequence ID" value="RXH73491.1"/>
    <property type="molecule type" value="Genomic_DNA"/>
</dbReference>
<dbReference type="FunFam" id="3.10.20.620:FF:000002">
    <property type="entry name" value="Autophagy protein 5"/>
    <property type="match status" value="1"/>
</dbReference>
<comment type="similarity">
    <text evidence="3">Belongs to the ATG5 family.</text>
</comment>
<dbReference type="Proteomes" id="UP000290289">
    <property type="component" value="Chromosome 15"/>
</dbReference>
<evidence type="ECO:0000256" key="15">
    <source>
        <dbReference type="ARBA" id="ARBA00023016"/>
    </source>
</evidence>
<evidence type="ECO:0000256" key="20">
    <source>
        <dbReference type="SAM" id="Phobius"/>
    </source>
</evidence>
<evidence type="ECO:0000256" key="17">
    <source>
        <dbReference type="ARBA" id="ARBA00069027"/>
    </source>
</evidence>
<dbReference type="InterPro" id="IPR029047">
    <property type="entry name" value="HSP70_peptide-bd_sf"/>
</dbReference>
<evidence type="ECO:0000256" key="6">
    <source>
        <dbReference type="ARBA" id="ARBA00022490"/>
    </source>
</evidence>
<feature type="domain" description="Autophagy protein ATG5 UblB" evidence="21">
    <location>
        <begin position="1583"/>
        <end position="1732"/>
    </location>
</feature>
<feature type="compositionally biased region" description="Low complexity" evidence="19">
    <location>
        <begin position="1355"/>
        <end position="1368"/>
    </location>
</feature>
<keyword evidence="7" id="KW-1017">Isopeptide bond</keyword>
<gene>
    <name evidence="24" type="ORF">DVH24_016313</name>
</gene>
<dbReference type="CDD" id="cd10234">
    <property type="entry name" value="ASKHA_NBD_HSP70_DnaK-like"/>
    <property type="match status" value="2"/>
</dbReference>
<evidence type="ECO:0000313" key="24">
    <source>
        <dbReference type="EMBL" id="RXH73491.1"/>
    </source>
</evidence>
<keyword evidence="5" id="KW-0813">Transport</keyword>
<sequence>MASAQINVLSTAPNFTTPRTAFFGQGLGRTTPVKAFVSLRRNGVRRVGPLRIVNEKVVGIDLGTTNSAVGAMEGGKPTIVTNAEGQRTTPSVVAYTKNGDRLVGQIAKRQAVVNPENTFFSVKRFIGRRMSEVDEESKQVSYKVVRDANGNVKIDCPAIGKQFAAEEISAQVLRKLVDDASKFLNDKVTKAVVTVPAYFNDSQRTATKDAGRIAGLEVLRIINEPTAASLAYGFDRKNNETILVFDLGGGTFDVSVLEVGDGVFEVLSTSGDTHLGGDDFDKRVVDWLAEDFKRNEGIDLLKDKQALQRLTETAEKAKMELSSLTQANISLPFITATADGPKHIETTLTRAKFEELCSDLLDRLRTPVENSLRDAKLAWKDIDEVILVGGSTRIPAVQELVRKVTGKEPNVTVNPDEVVALGAAVQAGVLAGDVSDIVLLDVTPLSLGLETLGGVMTKIIPRNTTLPTSKSEVFSTAADGQTSVEINVLQGEREFVRDNKSLGSFRLDGIPPAPRGVPQIEVKFDIDANGILSVAAVDKGTGKKQDITITGASTLPSDEVERMVSEAERFAQEDKEKRDAIDTKNQADSVVYQTEKQLKELGDKVPAEVKEKVEAKLGELKETVSGGSTQAIKDAIAALNQEVMQLGQSLYNQPGTPGAGAGPTPPGAEAGGSSESSSGKGPDGDLSKMATAQINVLSTKPNFTTPRSAFFGQGLGRTTPLKAFVSVRPNGVRRVVPLRIVNEKVVGIDLGTTNSAVGVMEGGKPTIVTNAEGQRTTPSVVAYTKNGDRLVGQIAKRQAVVNPENTFFSVKRFIGRRMSEVDEESKQVSYKVVRDANGNVKIDCPAIGKQFAAEEISAQVLRKLVDDASKFLNDKVGKAVITVPAYFNDSQRTATKDAGRIAGLEVLRIINEPTAASLAYGFDRKNNETILVFDLGGGTFDVSVLEVGDGVFEVLSTSGDTHLGGDDFDKRIVDWLAADFKSNEGIDLLKDKQALQRLTETAEKAKMELSTLTQTNISLPFITATADGPKHIETTLTRAKFEELCSDLLDRLRTPVETALRDAKLAWKDIDEVILVGGSTRIPAVQELVRKVTGKEPNVTVNPDEVVALGAAVQAGVLAGDVSDIVLLDVTPLSLGLETLGGVMTKIIPRNTTLPTSKSEVFSTAADGQTSVEINVLQGEREFVRDNKSLGSFRLDGIPPAPRGVPQIEVKFDIDANGILSVAAVDKGTGKKQDITITGASTLPSDEVERMVNEAEKFAKEDKEKRDAIDTKNQADSVIYQTEKQLKELGDKVPAEVKGKVEAKLGELKDAVSGGSTQAIKDGIAALNQEVMQLGQSLYNQPGTPGAGAGPTPPGSEAGGSSDSSSGKGPDGDVIDADFTDSKFVWGGAIPLQIHLHESDVATLPAPPPALILAPRIGYLPLLASLLKPHFSSALPPRLDTIWFEYKGLPLKWYIPTGVLFDLLCAEPERPWNLTVHFTGYPGNILIPCDGEDSVKWSFINSLKEAAYIINGNCKNVMNMSQPDQVELWRSVLNGNLEAYFRVSSKLKLGTVGEDWAAKNSCSPKSRPNMGETDVSGQVKAGRVPVRLYVWSVSEDFDDLEDAPQIDSWDKVSYINRPVEIQGGGGRCFTLNDAIKSLLPEYFPDKSMIPEESPTVGEEDEQKVSSEDAIKSDIGAEEEVEKSIERTKSCNQYDDAEIKLVRIQGIEPKLEIPFFWVANNLLNPEHFLHICVYLKVAFGIIFDTFKTQGVGRHLPLGTLKCFLGVFFFFILACAFFFGILLLSHAIINLL</sequence>
<dbReference type="InterPro" id="IPR048940">
    <property type="entry name" value="ATG5_HBR"/>
</dbReference>
<dbReference type="SUPFAM" id="SSF100934">
    <property type="entry name" value="Heat shock protein 70kD (HSP70), C-terminal subdomain"/>
    <property type="match status" value="2"/>
</dbReference>
<keyword evidence="25" id="KW-1185">Reference proteome</keyword>
<evidence type="ECO:0000256" key="10">
    <source>
        <dbReference type="ARBA" id="ARBA00022741"/>
    </source>
</evidence>
<evidence type="ECO:0000259" key="21">
    <source>
        <dbReference type="Pfam" id="PF04106"/>
    </source>
</evidence>
<dbReference type="PROSITE" id="PS01036">
    <property type="entry name" value="HSP70_3"/>
    <property type="match status" value="2"/>
</dbReference>
<dbReference type="Gene3D" id="3.90.640.10">
    <property type="entry name" value="Actin, Chain A, domain 4"/>
    <property type="match status" value="2"/>
</dbReference>
<comment type="subcellular location">
    <subcellularLocation>
        <location evidence="2">Cytoplasm</location>
    </subcellularLocation>
    <subcellularLocation>
        <location evidence="1">Plastid</location>
        <location evidence="1">Chloroplast stroma</location>
    </subcellularLocation>
</comment>
<comment type="subunit">
    <text evidence="16">Conjugated to ATG12.</text>
</comment>
<keyword evidence="9" id="KW-0934">Plastid</keyword>
<dbReference type="SUPFAM" id="SSF53067">
    <property type="entry name" value="Actin-like ATPase domain"/>
    <property type="match status" value="4"/>
</dbReference>
<keyword evidence="20" id="KW-1133">Transmembrane helix</keyword>
<feature type="compositionally biased region" description="Low complexity" evidence="19">
    <location>
        <begin position="667"/>
        <end position="680"/>
    </location>
</feature>
<dbReference type="FunFam" id="3.90.640.10:FF:000003">
    <property type="entry name" value="Molecular chaperone DnaK"/>
    <property type="match status" value="2"/>
</dbReference>
<feature type="coiled-coil region" evidence="18">
    <location>
        <begin position="300"/>
        <end position="327"/>
    </location>
</feature>
<dbReference type="InterPro" id="IPR048939">
    <property type="entry name" value="ATG5_UblA"/>
</dbReference>
<keyword evidence="8" id="KW-0150">Chloroplast</keyword>
<dbReference type="FunFam" id="1.20.1270.10:FF:000001">
    <property type="entry name" value="Molecular chaperone DnaK"/>
    <property type="match status" value="2"/>
</dbReference>
<feature type="coiled-coil region" evidence="18">
    <location>
        <begin position="988"/>
        <end position="1015"/>
    </location>
</feature>